<evidence type="ECO:0000256" key="5">
    <source>
        <dbReference type="ARBA" id="ARBA00022605"/>
    </source>
</evidence>
<dbReference type="GO" id="GO:0004359">
    <property type="term" value="F:glutaminase activity"/>
    <property type="evidence" value="ECO:0007669"/>
    <property type="project" value="UniProtKB-EC"/>
</dbReference>
<dbReference type="PANTHER" id="PTHR42701:SF1">
    <property type="entry name" value="IMIDAZOLE GLYCEROL PHOSPHATE SYNTHASE SUBUNIT HISH"/>
    <property type="match status" value="1"/>
</dbReference>
<feature type="active site" evidence="12 13">
    <location>
        <position position="183"/>
    </location>
</feature>
<dbReference type="SUPFAM" id="SSF52317">
    <property type="entry name" value="Class I glutamine amidotransferase-like"/>
    <property type="match status" value="1"/>
</dbReference>
<dbReference type="Gene3D" id="3.40.50.880">
    <property type="match status" value="1"/>
</dbReference>
<evidence type="ECO:0000256" key="1">
    <source>
        <dbReference type="ARBA" id="ARBA00004496"/>
    </source>
</evidence>
<dbReference type="EC" id="4.3.2.10" evidence="12"/>
<evidence type="ECO:0000256" key="13">
    <source>
        <dbReference type="PIRSR" id="PIRSR000495-1"/>
    </source>
</evidence>
<proteinExistence type="inferred from homology"/>
<dbReference type="CDD" id="cd01748">
    <property type="entry name" value="GATase1_IGP_Synthase"/>
    <property type="match status" value="1"/>
</dbReference>
<dbReference type="AlphaFoldDB" id="A0A151AWP6"/>
<name>A0A151AWP6_9FIRM</name>
<evidence type="ECO:0000313" key="15">
    <source>
        <dbReference type="EMBL" id="KYH31982.1"/>
    </source>
</evidence>
<dbReference type="EMBL" id="LTBC01000006">
    <property type="protein sequence ID" value="KYH31982.1"/>
    <property type="molecule type" value="Genomic_DNA"/>
</dbReference>
<dbReference type="PIRSF" id="PIRSF000495">
    <property type="entry name" value="Amidotransf_hisH"/>
    <property type="match status" value="1"/>
</dbReference>
<evidence type="ECO:0000256" key="10">
    <source>
        <dbReference type="ARBA" id="ARBA00047838"/>
    </source>
</evidence>
<dbReference type="RefSeq" id="WP_062284320.1">
    <property type="nucleotide sequence ID" value="NZ_LTBC01000006.1"/>
</dbReference>
<dbReference type="InterPro" id="IPR029062">
    <property type="entry name" value="Class_I_gatase-like"/>
</dbReference>
<keyword evidence="4 12" id="KW-0963">Cytoplasm</keyword>
<evidence type="ECO:0000256" key="3">
    <source>
        <dbReference type="ARBA" id="ARBA00011152"/>
    </source>
</evidence>
<comment type="catalytic activity">
    <reaction evidence="11 12">
        <text>L-glutamine + H2O = L-glutamate + NH4(+)</text>
        <dbReference type="Rhea" id="RHEA:15889"/>
        <dbReference type="ChEBI" id="CHEBI:15377"/>
        <dbReference type="ChEBI" id="CHEBI:28938"/>
        <dbReference type="ChEBI" id="CHEBI:29985"/>
        <dbReference type="ChEBI" id="CHEBI:58359"/>
        <dbReference type="EC" id="3.5.1.2"/>
    </reaction>
</comment>
<comment type="function">
    <text evidence="12">IGPS catalyzes the conversion of PRFAR and glutamine to IGP, AICAR and glutamate. The HisH subunit catalyzes the hydrolysis of glutamine to glutamate and ammonia as part of the synthesis of IGP and AICAR. The resulting ammonia molecule is channeled to the active site of HisF.</text>
</comment>
<dbReference type="GO" id="GO:0005737">
    <property type="term" value="C:cytoplasm"/>
    <property type="evidence" value="ECO:0007669"/>
    <property type="project" value="UniProtKB-SubCell"/>
</dbReference>
<keyword evidence="15" id="KW-0808">Transferase</keyword>
<gene>
    <name evidence="15" type="primary">hisH1</name>
    <name evidence="12" type="synonym">hisH</name>
    <name evidence="15" type="ORF">MOMUL_18640</name>
</gene>
<comment type="pathway">
    <text evidence="2 12">Amino-acid biosynthesis; L-histidine biosynthesis; L-histidine from 5-phospho-alpha-D-ribose 1-diphosphate: step 5/9.</text>
</comment>
<dbReference type="Pfam" id="PF00117">
    <property type="entry name" value="GATase"/>
    <property type="match status" value="1"/>
</dbReference>
<keyword evidence="5 12" id="KW-0028">Amino-acid biosynthesis</keyword>
<keyword evidence="6 12" id="KW-0378">Hydrolase</keyword>
<dbReference type="PROSITE" id="PS51273">
    <property type="entry name" value="GATASE_TYPE_1"/>
    <property type="match status" value="1"/>
</dbReference>
<dbReference type="NCBIfam" id="TIGR01855">
    <property type="entry name" value="IMP_synth_hisH"/>
    <property type="match status" value="1"/>
</dbReference>
<evidence type="ECO:0000256" key="6">
    <source>
        <dbReference type="ARBA" id="ARBA00022801"/>
    </source>
</evidence>
<keyword evidence="9 12" id="KW-0456">Lyase</keyword>
<keyword evidence="7 12" id="KW-0315">Glutamine amidotransferase</keyword>
<dbReference type="GO" id="GO:0000107">
    <property type="term" value="F:imidazoleglycerol-phosphate synthase activity"/>
    <property type="evidence" value="ECO:0007669"/>
    <property type="project" value="UniProtKB-UniRule"/>
</dbReference>
<feature type="domain" description="Glutamine amidotransferase" evidence="14">
    <location>
        <begin position="6"/>
        <end position="198"/>
    </location>
</feature>
<dbReference type="PANTHER" id="PTHR42701">
    <property type="entry name" value="IMIDAZOLE GLYCEROL PHOSPHATE SYNTHASE SUBUNIT HISH"/>
    <property type="match status" value="1"/>
</dbReference>
<evidence type="ECO:0000256" key="11">
    <source>
        <dbReference type="ARBA" id="ARBA00049534"/>
    </source>
</evidence>
<comment type="caution">
    <text evidence="15">The sequence shown here is derived from an EMBL/GenBank/DDBJ whole genome shotgun (WGS) entry which is preliminary data.</text>
</comment>
<keyword evidence="16" id="KW-1185">Reference proteome</keyword>
<dbReference type="FunFam" id="3.40.50.880:FF:000009">
    <property type="entry name" value="Imidazole glycerol phosphate synthase subunit HisH"/>
    <property type="match status" value="1"/>
</dbReference>
<sequence length="210" mass="22607">MRPLAIIDYGMGNLLSVQKALAKLGYPAEITSDPRVVAAAPGVILPGVGAFADAMANLQQRGLVGAIREVVWRGVPFLGICLGLQLLFSTSEEGGPVEGLNLLPGEVKRLPPGLKVPHMGWNQVQLLKAGELFQGVPTGTNFYFVHSYYIDPADKTIVTGTTDYGLTFAVSIQRGNLFGVQFHPEKSSRWGLEVLKNFGEMVNRADSACH</sequence>
<evidence type="ECO:0000256" key="8">
    <source>
        <dbReference type="ARBA" id="ARBA00023102"/>
    </source>
</evidence>
<accession>A0A151AWP6</accession>
<dbReference type="OrthoDB" id="9807137at2"/>
<dbReference type="InterPro" id="IPR010139">
    <property type="entry name" value="Imidazole-glycPsynth_HisH"/>
</dbReference>
<comment type="catalytic activity">
    <reaction evidence="10 12">
        <text>5-[(5-phospho-1-deoxy-D-ribulos-1-ylimino)methylamino]-1-(5-phospho-beta-D-ribosyl)imidazole-4-carboxamide + L-glutamine = D-erythro-1-(imidazol-4-yl)glycerol 3-phosphate + 5-amino-1-(5-phospho-beta-D-ribosyl)imidazole-4-carboxamide + L-glutamate + H(+)</text>
        <dbReference type="Rhea" id="RHEA:24793"/>
        <dbReference type="ChEBI" id="CHEBI:15378"/>
        <dbReference type="ChEBI" id="CHEBI:29985"/>
        <dbReference type="ChEBI" id="CHEBI:58278"/>
        <dbReference type="ChEBI" id="CHEBI:58359"/>
        <dbReference type="ChEBI" id="CHEBI:58475"/>
        <dbReference type="ChEBI" id="CHEBI:58525"/>
        <dbReference type="EC" id="4.3.2.10"/>
    </reaction>
</comment>
<evidence type="ECO:0000256" key="12">
    <source>
        <dbReference type="HAMAP-Rule" id="MF_00278"/>
    </source>
</evidence>
<evidence type="ECO:0000256" key="7">
    <source>
        <dbReference type="ARBA" id="ARBA00022962"/>
    </source>
</evidence>
<dbReference type="Proteomes" id="UP000075670">
    <property type="component" value="Unassembled WGS sequence"/>
</dbReference>
<comment type="subunit">
    <text evidence="3 12">Heterodimer of HisH and HisF.</text>
</comment>
<evidence type="ECO:0000256" key="4">
    <source>
        <dbReference type="ARBA" id="ARBA00022490"/>
    </source>
</evidence>
<feature type="active site" evidence="12 13">
    <location>
        <position position="185"/>
    </location>
</feature>
<evidence type="ECO:0000259" key="14">
    <source>
        <dbReference type="Pfam" id="PF00117"/>
    </source>
</evidence>
<reference evidence="15 16" key="1">
    <citation type="submission" date="2016-02" db="EMBL/GenBank/DDBJ databases">
        <title>Genome sequence of Moorella mulderi DSM 14980.</title>
        <authorList>
            <person name="Poehlein A."/>
            <person name="Daniel R."/>
        </authorList>
    </citation>
    <scope>NUCLEOTIDE SEQUENCE [LARGE SCALE GENOMIC DNA]</scope>
    <source>
        <strain evidence="15 16">DSM 14980</strain>
    </source>
</reference>
<dbReference type="HAMAP" id="MF_00278">
    <property type="entry name" value="HisH"/>
    <property type="match status" value="1"/>
</dbReference>
<organism evidence="15 16">
    <name type="scientific">Moorella mulderi DSM 14980</name>
    <dbReference type="NCBI Taxonomy" id="1122241"/>
    <lineage>
        <taxon>Bacteria</taxon>
        <taxon>Bacillati</taxon>
        <taxon>Bacillota</taxon>
        <taxon>Clostridia</taxon>
        <taxon>Neomoorellales</taxon>
        <taxon>Neomoorellaceae</taxon>
        <taxon>Neomoorella</taxon>
    </lineage>
</organism>
<evidence type="ECO:0000313" key="16">
    <source>
        <dbReference type="Proteomes" id="UP000075670"/>
    </source>
</evidence>
<dbReference type="EC" id="3.5.1.2" evidence="12"/>
<dbReference type="UniPathway" id="UPA00031">
    <property type="reaction ID" value="UER00010"/>
</dbReference>
<comment type="subcellular location">
    <subcellularLocation>
        <location evidence="1 12">Cytoplasm</location>
    </subcellularLocation>
</comment>
<dbReference type="GO" id="GO:0000105">
    <property type="term" value="P:L-histidine biosynthetic process"/>
    <property type="evidence" value="ECO:0007669"/>
    <property type="project" value="UniProtKB-UniRule"/>
</dbReference>
<feature type="active site" description="Nucleophile" evidence="12 13">
    <location>
        <position position="81"/>
    </location>
</feature>
<keyword evidence="15" id="KW-0328">Glycosyltransferase</keyword>
<protein>
    <recommendedName>
        <fullName evidence="12">Imidazole glycerol phosphate synthase subunit HisH</fullName>
        <ecNumber evidence="12">4.3.2.10</ecNumber>
    </recommendedName>
    <alternativeName>
        <fullName evidence="12">IGP synthase glutaminase subunit</fullName>
        <ecNumber evidence="12">3.5.1.2</ecNumber>
    </alternativeName>
    <alternativeName>
        <fullName evidence="12">IGP synthase subunit HisH</fullName>
    </alternativeName>
    <alternativeName>
        <fullName evidence="12">ImGP synthase subunit HisH</fullName>
        <shortName evidence="12">IGPS subunit HisH</shortName>
    </alternativeName>
</protein>
<dbReference type="GO" id="GO:0016829">
    <property type="term" value="F:lyase activity"/>
    <property type="evidence" value="ECO:0007669"/>
    <property type="project" value="UniProtKB-KW"/>
</dbReference>
<dbReference type="PATRIC" id="fig|1122241.3.peg.1983"/>
<dbReference type="InterPro" id="IPR017926">
    <property type="entry name" value="GATASE"/>
</dbReference>
<keyword evidence="8 12" id="KW-0368">Histidine biosynthesis</keyword>
<evidence type="ECO:0000256" key="9">
    <source>
        <dbReference type="ARBA" id="ARBA00023239"/>
    </source>
</evidence>
<evidence type="ECO:0000256" key="2">
    <source>
        <dbReference type="ARBA" id="ARBA00005091"/>
    </source>
</evidence>